<dbReference type="AlphaFoldDB" id="A0A2P2HXH0"/>
<evidence type="ECO:0000313" key="5">
    <source>
        <dbReference type="EMBL" id="LAB66478.1"/>
    </source>
</evidence>
<dbReference type="PANTHER" id="PTHR10543">
    <property type="entry name" value="BETA-CAROTENE DIOXYGENASE"/>
    <property type="match status" value="1"/>
</dbReference>
<evidence type="ECO:0000256" key="1">
    <source>
        <dbReference type="ARBA" id="ARBA00006787"/>
    </source>
</evidence>
<organism evidence="5">
    <name type="scientific">Hirondellea gigas</name>
    <dbReference type="NCBI Taxonomy" id="1518452"/>
    <lineage>
        <taxon>Eukaryota</taxon>
        <taxon>Metazoa</taxon>
        <taxon>Ecdysozoa</taxon>
        <taxon>Arthropoda</taxon>
        <taxon>Crustacea</taxon>
        <taxon>Multicrustacea</taxon>
        <taxon>Malacostraca</taxon>
        <taxon>Eumalacostraca</taxon>
        <taxon>Peracarida</taxon>
        <taxon>Amphipoda</taxon>
        <taxon>Amphilochidea</taxon>
        <taxon>Lysianassida</taxon>
        <taxon>Lysianassidira</taxon>
        <taxon>Lysianassoidea</taxon>
        <taxon>Lysianassidae</taxon>
        <taxon>Hirondellea</taxon>
    </lineage>
</organism>
<protein>
    <submittedName>
        <fullName evidence="5">Beta,beta-carotene 15,15'-dioxygenase-like</fullName>
    </submittedName>
</protein>
<evidence type="ECO:0000256" key="3">
    <source>
        <dbReference type="ARBA" id="ARBA00023004"/>
    </source>
</evidence>
<dbReference type="GO" id="GO:0042574">
    <property type="term" value="P:retinal metabolic process"/>
    <property type="evidence" value="ECO:0007669"/>
    <property type="project" value="TreeGrafter"/>
</dbReference>
<name>A0A2P2HXH0_9CRUS</name>
<keyword evidence="5" id="KW-0560">Oxidoreductase</keyword>
<dbReference type="PANTHER" id="PTHR10543:SF132">
    <property type="entry name" value="BETA,BETA-CAROTENE 15,15'-DIOXYGENASE"/>
    <property type="match status" value="1"/>
</dbReference>
<feature type="binding site" evidence="4">
    <location>
        <position position="231"/>
    </location>
    <ligand>
        <name>Fe cation</name>
        <dbReference type="ChEBI" id="CHEBI:24875"/>
        <note>catalytic</note>
    </ligand>
</feature>
<feature type="binding site" evidence="4">
    <location>
        <position position="514"/>
    </location>
    <ligand>
        <name>Fe cation</name>
        <dbReference type="ChEBI" id="CHEBI:24875"/>
        <note>catalytic</note>
    </ligand>
</feature>
<evidence type="ECO:0000256" key="4">
    <source>
        <dbReference type="PIRSR" id="PIRSR604294-1"/>
    </source>
</evidence>
<proteinExistence type="evidence at transcript level"/>
<dbReference type="GO" id="GO:0010436">
    <property type="term" value="F:carotenoid dioxygenase activity"/>
    <property type="evidence" value="ECO:0007669"/>
    <property type="project" value="TreeGrafter"/>
</dbReference>
<dbReference type="EMBL" id="IACF01000721">
    <property type="protein sequence ID" value="LAB66478.1"/>
    <property type="molecule type" value="mRNA"/>
</dbReference>
<evidence type="ECO:0000256" key="2">
    <source>
        <dbReference type="ARBA" id="ARBA00022723"/>
    </source>
</evidence>
<dbReference type="GO" id="GO:0046872">
    <property type="term" value="F:metal ion binding"/>
    <property type="evidence" value="ECO:0007669"/>
    <property type="project" value="UniProtKB-KW"/>
</dbReference>
<dbReference type="GO" id="GO:0016121">
    <property type="term" value="P:carotene catabolic process"/>
    <property type="evidence" value="ECO:0007669"/>
    <property type="project" value="TreeGrafter"/>
</dbReference>
<keyword evidence="3 4" id="KW-0408">Iron</keyword>
<accession>A0A2P2HXH0</accession>
<keyword evidence="2 4" id="KW-0479">Metal-binding</keyword>
<dbReference type="InterPro" id="IPR004294">
    <property type="entry name" value="Carotenoid_Oase"/>
</dbReference>
<feature type="binding site" evidence="4">
    <location>
        <position position="303"/>
    </location>
    <ligand>
        <name>Fe cation</name>
        <dbReference type="ChEBI" id="CHEBI:24875"/>
        <note>catalytic</note>
    </ligand>
</feature>
<comment type="cofactor">
    <cofactor evidence="4">
        <name>Fe(2+)</name>
        <dbReference type="ChEBI" id="CHEBI:29033"/>
    </cofactor>
    <text evidence="4">Binds 1 Fe(2+) ion per subunit.</text>
</comment>
<feature type="binding site" evidence="4">
    <location>
        <position position="173"/>
    </location>
    <ligand>
        <name>Fe cation</name>
        <dbReference type="ChEBI" id="CHEBI:24875"/>
        <note>catalytic</note>
    </ligand>
</feature>
<comment type="similarity">
    <text evidence="1">Belongs to the carotenoid oxygenase family.</text>
</comment>
<dbReference type="Pfam" id="PF03055">
    <property type="entry name" value="RPE65"/>
    <property type="match status" value="1"/>
</dbReference>
<sequence>MATLEQFTNNAIEYPDPIPVPVTGKMPEWLKGSMLRVGPGMFNFEDFAFNHWQDGMAVMYKFTILPSGKVTFRQRFLQSDAYRKLRTLKRPFYTEFGTRSYSDPTKNIFSRMLSSFDMSSVTDNASSNVLVLSGEVFVTSETFFLRRIDPITLETREKIDLHKLTGVNFISSHPITDHDGVTYNVGSSFSTGPKYVVVRVPPTSGTSDPWSNARVLATISSTWKASMSYQHSFALSANYIVLLEQPYLVSILKLATSQAKGRSLAQCIDWFPHEKVRFVVINKHTGEVVSTKYVSDEVFFVLHNVNCYEVNNQLVLDLIAYPSPAIINKLYLDKMRNGNFGQTDHPKLKRFVLPLVDDIEDVEKNIELAQVPGCSASAIRTQDNQLGDHISLECQEIGEEGLDMPCVNPLVRGRPYRYMWGCGGFEQAFFQGAVGKIDVQTGECWSWRGSPDAMSTEAVFVRRPGGIEEDDGVLLLSTTSPHPDERDAFVVLDAKTMTEIARAEIDGRLGGSLHANFLPNKF</sequence>
<reference evidence="5" key="1">
    <citation type="journal article" date="2018" name="Biosci. Biotechnol. Biochem.">
        <title>Polysaccharide hydrolase of the hadal zone amphipods Hirondellea gigas.</title>
        <authorList>
            <person name="Kobayashi H."/>
            <person name="Nagahama T."/>
            <person name="Arai W."/>
            <person name="Sasagawa Y."/>
            <person name="Umeda M."/>
            <person name="Hayashi T."/>
            <person name="Nikaido I."/>
            <person name="Watanabe H."/>
            <person name="Oguri K."/>
            <person name="Kitazato H."/>
            <person name="Fujioka K."/>
            <person name="Kido Y."/>
            <person name="Takami H."/>
        </authorList>
    </citation>
    <scope>NUCLEOTIDE SEQUENCE</scope>
    <source>
        <tissue evidence="5">Whole body</tissue>
    </source>
</reference>
<dbReference type="GO" id="GO:0003834">
    <property type="term" value="F:beta-carotene 15,15'-dioxygenase activity"/>
    <property type="evidence" value="ECO:0007669"/>
    <property type="project" value="TreeGrafter"/>
</dbReference>
<keyword evidence="5" id="KW-0223">Dioxygenase</keyword>